<dbReference type="GO" id="GO:0006685">
    <property type="term" value="P:sphingomyelin catabolic process"/>
    <property type="evidence" value="ECO:0007669"/>
    <property type="project" value="TreeGrafter"/>
</dbReference>
<evidence type="ECO:0000256" key="2">
    <source>
        <dbReference type="ARBA" id="ARBA00022692"/>
    </source>
</evidence>
<keyword evidence="3 5" id="KW-1133">Transmembrane helix</keyword>
<dbReference type="OrthoDB" id="10251508at2759"/>
<dbReference type="PANTHER" id="PTHR12988:SF6">
    <property type="entry name" value="SPHINGOMYELIN PHOSPHODIESTERASE 4"/>
    <property type="match status" value="1"/>
</dbReference>
<reference evidence="6 7" key="1">
    <citation type="submission" date="2018-04" db="EMBL/GenBank/DDBJ databases">
        <title>The genome of golden apple snail Pomacea canaliculata provides insight into stress tolerance and invasive adaptation.</title>
        <authorList>
            <person name="Liu C."/>
            <person name="Liu B."/>
            <person name="Ren Y."/>
            <person name="Zhang Y."/>
            <person name="Wang H."/>
            <person name="Li S."/>
            <person name="Jiang F."/>
            <person name="Yin L."/>
            <person name="Zhang G."/>
            <person name="Qian W."/>
            <person name="Fan W."/>
        </authorList>
    </citation>
    <scope>NUCLEOTIDE SEQUENCE [LARGE SCALE GENOMIC DNA]</scope>
    <source>
        <strain evidence="6">SZHN2017</strain>
        <tissue evidence="6">Muscle</tissue>
    </source>
</reference>
<keyword evidence="2 5" id="KW-0812">Transmembrane</keyword>
<dbReference type="PANTHER" id="PTHR12988">
    <property type="entry name" value="SPHINGOMYELIN PHOSPHODIESTERASE 4"/>
    <property type="match status" value="1"/>
</dbReference>
<feature type="transmembrane region" description="Helical" evidence="5">
    <location>
        <begin position="449"/>
        <end position="469"/>
    </location>
</feature>
<evidence type="ECO:0000256" key="4">
    <source>
        <dbReference type="ARBA" id="ARBA00023136"/>
    </source>
</evidence>
<dbReference type="GO" id="GO:0046475">
    <property type="term" value="P:glycerophospholipid catabolic process"/>
    <property type="evidence" value="ECO:0007669"/>
    <property type="project" value="TreeGrafter"/>
</dbReference>
<keyword evidence="4 5" id="KW-0472">Membrane</keyword>
<evidence type="ECO:0000256" key="3">
    <source>
        <dbReference type="ARBA" id="ARBA00022989"/>
    </source>
</evidence>
<proteinExistence type="predicted"/>
<comment type="caution">
    <text evidence="6">The sequence shown here is derived from an EMBL/GenBank/DDBJ whole genome shotgun (WGS) entry which is preliminary data.</text>
</comment>
<dbReference type="Pfam" id="PF14724">
    <property type="entry name" value="mit_SMPDase"/>
    <property type="match status" value="1"/>
</dbReference>
<dbReference type="Proteomes" id="UP000245119">
    <property type="component" value="Linkage Group LG4"/>
</dbReference>
<feature type="transmembrane region" description="Helical" evidence="5">
    <location>
        <begin position="475"/>
        <end position="495"/>
    </location>
</feature>
<evidence type="ECO:0000256" key="5">
    <source>
        <dbReference type="SAM" id="Phobius"/>
    </source>
</evidence>
<dbReference type="InterPro" id="IPR024129">
    <property type="entry name" value="Sphingomy_SMPD4"/>
</dbReference>
<accession>A0A2T7PDY7</accession>
<name>A0A2T7PDY7_POMCA</name>
<evidence type="ECO:0000313" key="6">
    <source>
        <dbReference type="EMBL" id="PVD31632.1"/>
    </source>
</evidence>
<organism evidence="6 7">
    <name type="scientific">Pomacea canaliculata</name>
    <name type="common">Golden apple snail</name>
    <dbReference type="NCBI Taxonomy" id="400727"/>
    <lineage>
        <taxon>Eukaryota</taxon>
        <taxon>Metazoa</taxon>
        <taxon>Spiralia</taxon>
        <taxon>Lophotrochozoa</taxon>
        <taxon>Mollusca</taxon>
        <taxon>Gastropoda</taxon>
        <taxon>Caenogastropoda</taxon>
        <taxon>Architaenioglossa</taxon>
        <taxon>Ampullarioidea</taxon>
        <taxon>Ampullariidae</taxon>
        <taxon>Pomacea</taxon>
    </lineage>
</organism>
<comment type="subcellular location">
    <subcellularLocation>
        <location evidence="1">Membrane</location>
        <topology evidence="1">Single-pass membrane protein</topology>
    </subcellularLocation>
</comment>
<dbReference type="GO" id="GO:0046513">
    <property type="term" value="P:ceramide biosynthetic process"/>
    <property type="evidence" value="ECO:0007669"/>
    <property type="project" value="TreeGrafter"/>
</dbReference>
<evidence type="ECO:0000313" key="7">
    <source>
        <dbReference type="Proteomes" id="UP000245119"/>
    </source>
</evidence>
<sequence length="503" mass="58693">MMCSVWFQEHFMPSPNQVKIVRLLVKYLHYFANSAMPMISSPYQHHVENPLDNFKRSVIPQILQKKLYWFLRHAFDRWPLDCHFRMVLETWLSYIQPWRYTDISHFKNSKSLLQTEREKLEQHIHEKWDQFIEDNLLFYTVLFQEFLPRVYRMDLTSPQSAYMLFRVTKVFSTPNLASLILKAENELLHGMEIPLNRTAELGGSYLSSSHYQPAVFTLPPHLTDMEVSGFHYHPLFSDNIRLVMNDIMQKILQAQTALQASIKNVTVHQQSGCWLWSWLFSDDKVDGVDTKRVALYLEHAVGNICNIFKLRKPEGFCSYEGTHSLANDSTLDEDDGLPDHELTETGPKLTPFGKYQVINNLRHFQNWQLGDPDMQPICSYENAVLVRLLFHICTIINNNFEKQILQLYERPDFLGRVAKVFLAPPIAPSQPIQSPVSRETAMRLRRPRVSLRFLAAYQNLFLLGILYVITHMWLGTGPIGFIFFLGCVFALYGMLRAATSYSR</sequence>
<evidence type="ECO:0000256" key="1">
    <source>
        <dbReference type="ARBA" id="ARBA00004167"/>
    </source>
</evidence>
<keyword evidence="7" id="KW-1185">Reference proteome</keyword>
<protein>
    <recommendedName>
        <fullName evidence="8">Sphingomyelin phosphodiesterase 4</fullName>
    </recommendedName>
</protein>
<dbReference type="STRING" id="400727.A0A2T7PDY7"/>
<dbReference type="EMBL" id="PZQS01000004">
    <property type="protein sequence ID" value="PVD31632.1"/>
    <property type="molecule type" value="Genomic_DNA"/>
</dbReference>
<evidence type="ECO:0008006" key="8">
    <source>
        <dbReference type="Google" id="ProtNLM"/>
    </source>
</evidence>
<dbReference type="GO" id="GO:0050290">
    <property type="term" value="F:sphingomyelin phosphodiesterase D activity"/>
    <property type="evidence" value="ECO:0007669"/>
    <property type="project" value="InterPro"/>
</dbReference>
<gene>
    <name evidence="6" type="ORF">C0Q70_07049</name>
</gene>
<dbReference type="GO" id="GO:0016020">
    <property type="term" value="C:membrane"/>
    <property type="evidence" value="ECO:0007669"/>
    <property type="project" value="UniProtKB-SubCell"/>
</dbReference>
<dbReference type="AlphaFoldDB" id="A0A2T7PDY7"/>